<organism evidence="2">
    <name type="scientific">Chlamydomonas leiostraca</name>
    <dbReference type="NCBI Taxonomy" id="1034604"/>
    <lineage>
        <taxon>Eukaryota</taxon>
        <taxon>Viridiplantae</taxon>
        <taxon>Chlorophyta</taxon>
        <taxon>core chlorophytes</taxon>
        <taxon>Chlorophyceae</taxon>
        <taxon>CS clade</taxon>
        <taxon>Chlamydomonadales</taxon>
        <taxon>Chlamydomonadaceae</taxon>
        <taxon>Chlamydomonas</taxon>
    </lineage>
</organism>
<feature type="compositionally biased region" description="Low complexity" evidence="1">
    <location>
        <begin position="9"/>
        <end position="20"/>
    </location>
</feature>
<accession>A0A7S0WTZ4</accession>
<dbReference type="EMBL" id="HBFB01020492">
    <property type="protein sequence ID" value="CAD8683949.1"/>
    <property type="molecule type" value="Transcribed_RNA"/>
</dbReference>
<evidence type="ECO:0000313" key="2">
    <source>
        <dbReference type="EMBL" id="CAD8683949.1"/>
    </source>
</evidence>
<protein>
    <submittedName>
        <fullName evidence="2">Uncharacterized protein</fullName>
    </submittedName>
</protein>
<sequence>MERIWPAVGRAAGASSSASRPLNQRSPPWLQLTRRSNRSSSRAHSTHGVAHASEPSFWCLHTVMSGPTLRRTHVTTWWFLSPRLRASCTQVASRRRSAQHRCVETMGSANPLL</sequence>
<proteinExistence type="predicted"/>
<dbReference type="AlphaFoldDB" id="A0A7S0WTZ4"/>
<name>A0A7S0WTZ4_9CHLO</name>
<reference evidence="2" key="1">
    <citation type="submission" date="2021-01" db="EMBL/GenBank/DDBJ databases">
        <authorList>
            <person name="Corre E."/>
            <person name="Pelletier E."/>
            <person name="Niang G."/>
            <person name="Scheremetjew M."/>
            <person name="Finn R."/>
            <person name="Kale V."/>
            <person name="Holt S."/>
            <person name="Cochrane G."/>
            <person name="Meng A."/>
            <person name="Brown T."/>
            <person name="Cohen L."/>
        </authorList>
    </citation>
    <scope>NUCLEOTIDE SEQUENCE</scope>
    <source>
        <strain evidence="2">SAG 11-49</strain>
    </source>
</reference>
<gene>
    <name evidence="2" type="ORF">CLEI1391_LOCUS11500</name>
</gene>
<feature type="region of interest" description="Disordered" evidence="1">
    <location>
        <begin position="1"/>
        <end position="51"/>
    </location>
</feature>
<evidence type="ECO:0000256" key="1">
    <source>
        <dbReference type="SAM" id="MobiDB-lite"/>
    </source>
</evidence>